<reference evidence="1" key="2">
    <citation type="journal article" date="2021" name="PeerJ">
        <title>Extensive microbial diversity within the chicken gut microbiome revealed by metagenomics and culture.</title>
        <authorList>
            <person name="Gilroy R."/>
            <person name="Ravi A."/>
            <person name="Getino M."/>
            <person name="Pursley I."/>
            <person name="Horton D.L."/>
            <person name="Alikhan N.F."/>
            <person name="Baker D."/>
            <person name="Gharbi K."/>
            <person name="Hall N."/>
            <person name="Watson M."/>
            <person name="Adriaenssens E.M."/>
            <person name="Foster-Nyarko E."/>
            <person name="Jarju S."/>
            <person name="Secka A."/>
            <person name="Antonio M."/>
            <person name="Oren A."/>
            <person name="Chaudhuri R.R."/>
            <person name="La Ragione R."/>
            <person name="Hildebrand F."/>
            <person name="Pallen M.J."/>
        </authorList>
    </citation>
    <scope>NUCLEOTIDE SEQUENCE</scope>
    <source>
        <strain evidence="1">CHK183-6373</strain>
    </source>
</reference>
<gene>
    <name evidence="1" type="ORF">IAA64_02665</name>
</gene>
<dbReference type="Proteomes" id="UP000886884">
    <property type="component" value="Unassembled WGS sequence"/>
</dbReference>
<evidence type="ECO:0000313" key="1">
    <source>
        <dbReference type="EMBL" id="HIV26845.1"/>
    </source>
</evidence>
<dbReference type="EMBL" id="DVOT01000050">
    <property type="protein sequence ID" value="HIV26845.1"/>
    <property type="molecule type" value="Genomic_DNA"/>
</dbReference>
<proteinExistence type="predicted"/>
<reference evidence="1" key="1">
    <citation type="submission" date="2020-10" db="EMBL/GenBank/DDBJ databases">
        <authorList>
            <person name="Gilroy R."/>
        </authorList>
    </citation>
    <scope>NUCLEOTIDE SEQUENCE</scope>
    <source>
        <strain evidence="1">CHK183-6373</strain>
    </source>
</reference>
<comment type="caution">
    <text evidence="1">The sequence shown here is derived from an EMBL/GenBank/DDBJ whole genome shotgun (WGS) entry which is preliminary data.</text>
</comment>
<protein>
    <recommendedName>
        <fullName evidence="3">Uroporphyrinogen decarboxylase (URO-D) domain-containing protein</fullName>
    </recommendedName>
</protein>
<accession>A0A9D1TBV3</accession>
<organism evidence="1 2">
    <name type="scientific">Candidatus Ornithocaccomicrobium faecavium</name>
    <dbReference type="NCBI Taxonomy" id="2840890"/>
    <lineage>
        <taxon>Bacteria</taxon>
        <taxon>Bacillati</taxon>
        <taxon>Bacillota</taxon>
        <taxon>Clostridia</taxon>
        <taxon>Candidatus Ornithocaccomicrobium</taxon>
    </lineage>
</organism>
<dbReference type="Gene3D" id="3.20.20.210">
    <property type="match status" value="1"/>
</dbReference>
<evidence type="ECO:0000313" key="2">
    <source>
        <dbReference type="Proteomes" id="UP000886884"/>
    </source>
</evidence>
<dbReference type="SUPFAM" id="SSF51726">
    <property type="entry name" value="UROD/MetE-like"/>
    <property type="match status" value="1"/>
</dbReference>
<name>A0A9D1TBV3_9FIRM</name>
<sequence length="410" mass="47050">MRDREILRSLAGQIAEIAARNGGQQETRELYRAVNDRRMIRPVVLIDELPWNQLDFDGSLTLQCEDARLRPVEQRFRRLLWQWEHCRCDMLMPDFCPVGNYHMGSIGVEVQENTLAADAGNNIVSHQYADQFEDAAAIAKLHDIEIFWDREADARDIEWLGSLFGDLLPVRFQGVRYIYYAPWDVFSSWRGMQNALCDLIDDPQKVHALYRRYQDIHLRLLRRMEEMGLLEGGEAPTVHCTAGLTNDLHPPRAGETATRANIWGRGMAQPLAVVSPKMHAEFDIAYMQEYFRDFGLVYYGCCEPLSDKIDILRQIPNLRKISITPWADVRKAAEQMGKDYVMAWKPNPALVASPDLEEEAVRAEIRNALSACRANGTSMEITLKDISSVAHRPQNLARWAQIAMEMVQSW</sequence>
<evidence type="ECO:0008006" key="3">
    <source>
        <dbReference type="Google" id="ProtNLM"/>
    </source>
</evidence>
<dbReference type="InterPro" id="IPR038071">
    <property type="entry name" value="UROD/MetE-like_sf"/>
</dbReference>
<dbReference type="AlphaFoldDB" id="A0A9D1TBV3"/>